<keyword evidence="15" id="KW-1185">Reference proteome</keyword>
<keyword evidence="8" id="KW-0460">Magnesium</keyword>
<evidence type="ECO:0000313" key="15">
    <source>
        <dbReference type="Proteomes" id="UP000194577"/>
    </source>
</evidence>
<evidence type="ECO:0000256" key="4">
    <source>
        <dbReference type="ARBA" id="ARBA00022705"/>
    </source>
</evidence>
<dbReference type="InterPro" id="IPR015797">
    <property type="entry name" value="NUDIX_hydrolase-like_dom_sf"/>
</dbReference>
<evidence type="ECO:0000256" key="12">
    <source>
        <dbReference type="RuleBase" id="RU003476"/>
    </source>
</evidence>
<dbReference type="InterPro" id="IPR047127">
    <property type="entry name" value="MutT-like"/>
</dbReference>
<evidence type="ECO:0000256" key="6">
    <source>
        <dbReference type="ARBA" id="ARBA00022763"/>
    </source>
</evidence>
<organism evidence="14 15">
    <name type="scientific">Actinomyces ruminis</name>
    <dbReference type="NCBI Taxonomy" id="1937003"/>
    <lineage>
        <taxon>Bacteria</taxon>
        <taxon>Bacillati</taxon>
        <taxon>Actinomycetota</taxon>
        <taxon>Actinomycetes</taxon>
        <taxon>Actinomycetales</taxon>
        <taxon>Actinomycetaceae</taxon>
        <taxon>Actinomyces</taxon>
    </lineage>
</organism>
<reference evidence="14 15" key="1">
    <citation type="submission" date="2017-10" db="EMBL/GenBank/DDBJ databases">
        <title>Draft genome sequence of cellulolytic Actinomyces sp CtC72 isolated from cattle rumen fluid.</title>
        <authorList>
            <person name="Joshi A.J."/>
            <person name="Vasudevan G."/>
            <person name="Lanjekar V.B."/>
            <person name="Hivarkar S."/>
            <person name="Engineer A."/>
            <person name="Pore S.D."/>
            <person name="Dhakephalkar P.K."/>
            <person name="Dagar S."/>
        </authorList>
    </citation>
    <scope>NUCLEOTIDE SEQUENCE [LARGE SCALE GENOMIC DNA]</scope>
    <source>
        <strain evidence="15">CtC72</strain>
    </source>
</reference>
<name>A0ABX4MCH2_9ACTO</name>
<dbReference type="EC" id="3.6.1.55" evidence="11"/>
<evidence type="ECO:0000256" key="7">
    <source>
        <dbReference type="ARBA" id="ARBA00022801"/>
    </source>
</evidence>
<comment type="catalytic activity">
    <reaction evidence="10">
        <text>8-oxo-dGTP + H2O = 8-oxo-dGMP + diphosphate + H(+)</text>
        <dbReference type="Rhea" id="RHEA:31575"/>
        <dbReference type="ChEBI" id="CHEBI:15377"/>
        <dbReference type="ChEBI" id="CHEBI:15378"/>
        <dbReference type="ChEBI" id="CHEBI:33019"/>
        <dbReference type="ChEBI" id="CHEBI:63224"/>
        <dbReference type="ChEBI" id="CHEBI:77896"/>
        <dbReference type="EC" id="3.6.1.55"/>
    </reaction>
</comment>
<proteinExistence type="inferred from homology"/>
<evidence type="ECO:0000256" key="1">
    <source>
        <dbReference type="ARBA" id="ARBA00001946"/>
    </source>
</evidence>
<evidence type="ECO:0000256" key="9">
    <source>
        <dbReference type="ARBA" id="ARBA00023204"/>
    </source>
</evidence>
<dbReference type="PANTHER" id="PTHR47707">
    <property type="entry name" value="8-OXO-DGTP DIPHOSPHATASE"/>
    <property type="match status" value="1"/>
</dbReference>
<evidence type="ECO:0000256" key="3">
    <source>
        <dbReference type="ARBA" id="ARBA00022457"/>
    </source>
</evidence>
<evidence type="ECO:0000313" key="14">
    <source>
        <dbReference type="EMBL" id="PHP53172.1"/>
    </source>
</evidence>
<keyword evidence="3" id="KW-0515">Mutator protein</keyword>
<dbReference type="PANTHER" id="PTHR47707:SF1">
    <property type="entry name" value="NUDIX HYDROLASE FAMILY PROTEIN"/>
    <property type="match status" value="1"/>
</dbReference>
<dbReference type="InterPro" id="IPR000086">
    <property type="entry name" value="NUDIX_hydrolase_dom"/>
</dbReference>
<accession>A0ABX4MCH2</accession>
<comment type="cofactor">
    <cofactor evidence="1">
        <name>Mg(2+)</name>
        <dbReference type="ChEBI" id="CHEBI:18420"/>
    </cofactor>
</comment>
<keyword evidence="9" id="KW-0234">DNA repair</keyword>
<dbReference type="EMBL" id="MTPX02000030">
    <property type="protein sequence ID" value="PHP53172.1"/>
    <property type="molecule type" value="Genomic_DNA"/>
</dbReference>
<dbReference type="Proteomes" id="UP000194577">
    <property type="component" value="Unassembled WGS sequence"/>
</dbReference>
<dbReference type="CDD" id="cd03425">
    <property type="entry name" value="NUDIX_MutT_NudA_like"/>
    <property type="match status" value="1"/>
</dbReference>
<dbReference type="PRINTS" id="PR00502">
    <property type="entry name" value="NUDIXFAMILY"/>
</dbReference>
<gene>
    <name evidence="14" type="ORF">BW737_004535</name>
</gene>
<comment type="caution">
    <text evidence="14">The sequence shown here is derived from an EMBL/GenBank/DDBJ whole genome shotgun (WGS) entry which is preliminary data.</text>
</comment>
<evidence type="ECO:0000256" key="5">
    <source>
        <dbReference type="ARBA" id="ARBA00022723"/>
    </source>
</evidence>
<keyword evidence="4" id="KW-0235">DNA replication</keyword>
<keyword evidence="7 12" id="KW-0378">Hydrolase</keyword>
<protein>
    <recommendedName>
        <fullName evidence="11">8-oxo-dGTP diphosphatase</fullName>
        <ecNumber evidence="11">3.6.1.55</ecNumber>
    </recommendedName>
</protein>
<dbReference type="InterPro" id="IPR020084">
    <property type="entry name" value="NUDIX_hydrolase_CS"/>
</dbReference>
<evidence type="ECO:0000256" key="10">
    <source>
        <dbReference type="ARBA" id="ARBA00035861"/>
    </source>
</evidence>
<evidence type="ECO:0000256" key="2">
    <source>
        <dbReference type="ARBA" id="ARBA00005582"/>
    </source>
</evidence>
<dbReference type="PROSITE" id="PS51462">
    <property type="entry name" value="NUDIX"/>
    <property type="match status" value="1"/>
</dbReference>
<dbReference type="PROSITE" id="PS00893">
    <property type="entry name" value="NUDIX_BOX"/>
    <property type="match status" value="1"/>
</dbReference>
<dbReference type="SUPFAM" id="SSF55811">
    <property type="entry name" value="Nudix"/>
    <property type="match status" value="1"/>
</dbReference>
<comment type="similarity">
    <text evidence="2 12">Belongs to the Nudix hydrolase family.</text>
</comment>
<evidence type="ECO:0000259" key="13">
    <source>
        <dbReference type="PROSITE" id="PS51462"/>
    </source>
</evidence>
<keyword evidence="6" id="KW-0227">DNA damage</keyword>
<feature type="domain" description="Nudix hydrolase" evidence="13">
    <location>
        <begin position="9"/>
        <end position="164"/>
    </location>
</feature>
<evidence type="ECO:0000256" key="11">
    <source>
        <dbReference type="ARBA" id="ARBA00038905"/>
    </source>
</evidence>
<dbReference type="RefSeq" id="WP_086616022.1">
    <property type="nucleotide sequence ID" value="NZ_MTPX02000030.1"/>
</dbReference>
<dbReference type="InterPro" id="IPR020476">
    <property type="entry name" value="Nudix_hydrolase"/>
</dbReference>
<keyword evidence="5" id="KW-0479">Metal-binding</keyword>
<sequence length="165" mass="18028">MLETRRVRPGRLVVAAAVLDCLPSPRPTKLLCAARSYPAEHAGQYEFPGGKVEPGERPTAALMRELAEELDLDVRLGAEVLPSPDLAVPPPASYADADVFPGDDRPAWPAMHGYRMRVWLAESIGTPRLSEAHAALNWVPLNKVAALPWLPADRPILDALRRMLA</sequence>
<evidence type="ECO:0000256" key="8">
    <source>
        <dbReference type="ARBA" id="ARBA00022842"/>
    </source>
</evidence>
<dbReference type="Pfam" id="PF00293">
    <property type="entry name" value="NUDIX"/>
    <property type="match status" value="1"/>
</dbReference>
<dbReference type="Gene3D" id="3.90.79.10">
    <property type="entry name" value="Nucleoside Triphosphate Pyrophosphohydrolase"/>
    <property type="match status" value="1"/>
</dbReference>